<evidence type="ECO:0008006" key="4">
    <source>
        <dbReference type="Google" id="ProtNLM"/>
    </source>
</evidence>
<feature type="chain" id="PRO_5009099356" description="Lipoprotein" evidence="1">
    <location>
        <begin position="23"/>
        <end position="286"/>
    </location>
</feature>
<evidence type="ECO:0000313" key="2">
    <source>
        <dbReference type="EMBL" id="AOO64103.1"/>
    </source>
</evidence>
<name>A0A1D7TGI2_9BACT</name>
<evidence type="ECO:0000256" key="1">
    <source>
        <dbReference type="SAM" id="SignalP"/>
    </source>
</evidence>
<keyword evidence="1" id="KW-0732">Signal</keyword>
<protein>
    <recommendedName>
        <fullName evidence="4">Lipoprotein</fullName>
    </recommendedName>
</protein>
<gene>
    <name evidence="2" type="ORF">SHALO_0306</name>
</gene>
<feature type="signal peptide" evidence="1">
    <location>
        <begin position="1"/>
        <end position="22"/>
    </location>
</feature>
<reference evidence="3" key="1">
    <citation type="submission" date="2016-08" db="EMBL/GenBank/DDBJ databases">
        <title>Complete genome sequence of the organohalide-respiring Epsilonproteobacterium Sulfurospirillum halorespirans.</title>
        <authorList>
            <person name="Goris T."/>
            <person name="Zimmermann J."/>
            <person name="Schenz B."/>
            <person name="Lemos M."/>
            <person name="Hackermueller J."/>
            <person name="Diekert G."/>
        </authorList>
    </citation>
    <scope>NUCLEOTIDE SEQUENCE [LARGE SCALE GENOMIC DNA]</scope>
    <source>
        <strain>DSM 13726</strain>
        <strain evidence="3">PCE-M2</strain>
    </source>
</reference>
<dbReference type="KEGG" id="shal:SHALO_0306"/>
<organism evidence="2 3">
    <name type="scientific">Sulfurospirillum halorespirans DSM 13726</name>
    <dbReference type="NCBI Taxonomy" id="1193502"/>
    <lineage>
        <taxon>Bacteria</taxon>
        <taxon>Pseudomonadati</taxon>
        <taxon>Campylobacterota</taxon>
        <taxon>Epsilonproteobacteria</taxon>
        <taxon>Campylobacterales</taxon>
        <taxon>Sulfurospirillaceae</taxon>
        <taxon>Sulfurospirillum</taxon>
    </lineage>
</organism>
<keyword evidence="3" id="KW-1185">Reference proteome</keyword>
<dbReference type="AlphaFoldDB" id="A0A1D7TGI2"/>
<evidence type="ECO:0000313" key="3">
    <source>
        <dbReference type="Proteomes" id="UP000094609"/>
    </source>
</evidence>
<accession>A0A1D7TGI2</accession>
<dbReference type="PROSITE" id="PS51257">
    <property type="entry name" value="PROKAR_LIPOPROTEIN"/>
    <property type="match status" value="1"/>
</dbReference>
<dbReference type="RefSeq" id="WP_069477069.1">
    <property type="nucleotide sequence ID" value="NZ_CP017111.1"/>
</dbReference>
<sequence length="286" mass="32391">MKKLLLSSLFCLISFLFTGCIAAAISDARMPKETVNLKDYKSDTVSNPEKVDLFLFMSRALYTTSATIFIDDNASIYESLSFSYYLYFQVEPGLHWITVKDHISTMSYYTCKNMLAGTKEIVDLAHPMKNVTASDMDITNSGVGGYPRSQIKQKVNEIPSTFGFNGKLNSANIEIVPTDNKELIKLQKIVGDNFQQLSIPKGDDLTIQISFPDKPQTGRFDTTVVMARMKSVKLEFFRNNEKIGQHFHTSFYDELAKDNSNHNLAANITSYIACKYFGKQYPLYKE</sequence>
<proteinExistence type="predicted"/>
<dbReference type="Proteomes" id="UP000094609">
    <property type="component" value="Chromosome"/>
</dbReference>
<dbReference type="EMBL" id="CP017111">
    <property type="protein sequence ID" value="AOO64103.1"/>
    <property type="molecule type" value="Genomic_DNA"/>
</dbReference>